<evidence type="ECO:0000256" key="5">
    <source>
        <dbReference type="ARBA" id="ARBA00022777"/>
    </source>
</evidence>
<dbReference type="Gene3D" id="6.10.340.10">
    <property type="match status" value="1"/>
</dbReference>
<evidence type="ECO:0000313" key="10">
    <source>
        <dbReference type="Proteomes" id="UP001219605"/>
    </source>
</evidence>
<dbReference type="EC" id="2.7.13.3" evidence="2"/>
<name>A0ABY7ZM22_9ACTN</name>
<dbReference type="Pfam" id="PF02518">
    <property type="entry name" value="HATPase_c"/>
    <property type="match status" value="1"/>
</dbReference>
<dbReference type="SUPFAM" id="SSF55874">
    <property type="entry name" value="ATPase domain of HSP90 chaperone/DNA topoisomerase II/histidine kinase"/>
    <property type="match status" value="1"/>
</dbReference>
<keyword evidence="3" id="KW-0597">Phosphoprotein</keyword>
<feature type="compositionally biased region" description="Low complexity" evidence="6">
    <location>
        <begin position="731"/>
        <end position="750"/>
    </location>
</feature>
<evidence type="ECO:0000313" key="9">
    <source>
        <dbReference type="EMBL" id="WDZ84067.1"/>
    </source>
</evidence>
<evidence type="ECO:0000256" key="1">
    <source>
        <dbReference type="ARBA" id="ARBA00000085"/>
    </source>
</evidence>
<feature type="domain" description="Histidine kinase/HSP90-like ATPase" evidence="8">
    <location>
        <begin position="542"/>
        <end position="651"/>
    </location>
</feature>
<dbReference type="PANTHER" id="PTHR45436">
    <property type="entry name" value="SENSOR HISTIDINE KINASE YKOH"/>
    <property type="match status" value="1"/>
</dbReference>
<keyword evidence="5" id="KW-0418">Kinase</keyword>
<dbReference type="Gene3D" id="3.30.565.10">
    <property type="entry name" value="Histidine kinase-like ATPase, C-terminal domain"/>
    <property type="match status" value="1"/>
</dbReference>
<dbReference type="SMART" id="SM00387">
    <property type="entry name" value="HATPase_c"/>
    <property type="match status" value="1"/>
</dbReference>
<proteinExistence type="predicted"/>
<comment type="catalytic activity">
    <reaction evidence="1">
        <text>ATP + protein L-histidine = ADP + protein N-phospho-L-histidine.</text>
        <dbReference type="EC" id="2.7.13.3"/>
    </reaction>
</comment>
<keyword evidence="7" id="KW-0472">Membrane</keyword>
<dbReference type="PANTHER" id="PTHR45436:SF5">
    <property type="entry name" value="SENSOR HISTIDINE KINASE TRCS"/>
    <property type="match status" value="1"/>
</dbReference>
<keyword evidence="10" id="KW-1185">Reference proteome</keyword>
<evidence type="ECO:0000256" key="4">
    <source>
        <dbReference type="ARBA" id="ARBA00022679"/>
    </source>
</evidence>
<feature type="compositionally biased region" description="Basic and acidic residues" evidence="6">
    <location>
        <begin position="906"/>
        <end position="916"/>
    </location>
</feature>
<dbReference type="RefSeq" id="WP_275030626.1">
    <property type="nucleotide sequence ID" value="NZ_CP118615.1"/>
</dbReference>
<dbReference type="Proteomes" id="UP001219605">
    <property type="component" value="Chromosome"/>
</dbReference>
<feature type="compositionally biased region" description="Low complexity" evidence="6">
    <location>
        <begin position="756"/>
        <end position="765"/>
    </location>
</feature>
<feature type="compositionally biased region" description="Low complexity" evidence="6">
    <location>
        <begin position="824"/>
        <end position="833"/>
    </location>
</feature>
<feature type="transmembrane region" description="Helical" evidence="7">
    <location>
        <begin position="338"/>
        <end position="358"/>
    </location>
</feature>
<dbReference type="Pfam" id="PF08376">
    <property type="entry name" value="NIT"/>
    <property type="match status" value="1"/>
</dbReference>
<evidence type="ECO:0000256" key="2">
    <source>
        <dbReference type="ARBA" id="ARBA00012438"/>
    </source>
</evidence>
<dbReference type="InterPro" id="IPR050428">
    <property type="entry name" value="TCS_sensor_his_kinase"/>
</dbReference>
<evidence type="ECO:0000259" key="8">
    <source>
        <dbReference type="SMART" id="SM00387"/>
    </source>
</evidence>
<feature type="compositionally biased region" description="Low complexity" evidence="6">
    <location>
        <begin position="805"/>
        <end position="817"/>
    </location>
</feature>
<evidence type="ECO:0000256" key="6">
    <source>
        <dbReference type="SAM" id="MobiDB-lite"/>
    </source>
</evidence>
<protein>
    <recommendedName>
        <fullName evidence="2">histidine kinase</fullName>
        <ecNumber evidence="2">2.7.13.3</ecNumber>
    </recommendedName>
</protein>
<evidence type="ECO:0000256" key="7">
    <source>
        <dbReference type="SAM" id="Phobius"/>
    </source>
</evidence>
<dbReference type="InterPro" id="IPR013587">
    <property type="entry name" value="Nitrate/nitrite_sensing"/>
</dbReference>
<keyword evidence="7" id="KW-1133">Transmembrane helix</keyword>
<accession>A0ABY7ZM22</accession>
<keyword evidence="7" id="KW-0812">Transmembrane</keyword>
<organism evidence="9 10">
    <name type="scientific">Micromonospora cathayae</name>
    <dbReference type="NCBI Taxonomy" id="3028804"/>
    <lineage>
        <taxon>Bacteria</taxon>
        <taxon>Bacillati</taxon>
        <taxon>Actinomycetota</taxon>
        <taxon>Actinomycetes</taxon>
        <taxon>Micromonosporales</taxon>
        <taxon>Micromonosporaceae</taxon>
        <taxon>Micromonospora</taxon>
    </lineage>
</organism>
<sequence>MSGHRRRRLDVRVVPHRRRSPFRLRDWRMRTKLAAVLIIPSVAFLVLAGVQARGLVGQAGVLNDFAQQVAIGREITAAVHQLQQERDRSAGELAGLRTGSGETVRTDPVVALKPLQTATDEAMQRLRQAAEPLADSDAAWRVSYSEVLEAYDQVVYIRSAVGPGVLSSDAVLTNYHRLIDELLNLLAEPSPGPDAPALSDAVLRYVQLARVKELSSRIRAQLYVAARTGRYGVEDQVLLTDLRAQQLTALGAFRIAATADQIRRYDRTTVDPAFVSATKLEEQSLPVGGAEPAVLPATQWWAASEQRHELLRQVEAGVLADAVTQADQARGAQLRQTLLVVGGIVAVLLVALLISVLIGRSIARSMRLLRGQALRIAQLELPDTLDRLRTVTGGVPEIEVAPAVVRSLDEIGELAEAFVAVHRSAVSVAVEQATMRRNVNLMFVNLARRSQVLVERQLELLDDLERDESDPDQLENLFKLDHLAARMRRNDESLLVLSGSESSRRWNRPIGLSSVLLAAGAEIEQYQRVRHDSVADLYVVGHAVGELVHLLAELLENATAFSRPDTVVRVTARAADGGAVIEIADQGLGMSPAALEQTNRLLASPPAADVAASERMGLFVVGHLAARHAIEVRLHGGQDGVVARVTLPAALLAAAPERELRAPASRRMLTAALAGAAGRAAVASRGGATGTAQVARRAGGGSPAGPPTVPAGSPTAPVGPPSTAAVRPSTAAGPAGVPDGAAPGSVPNGAGPAGRPGPAGATVRPGPGGAVGPPAPDGGALGLPVAGRRPGGPRPVPTRAEDVLAPASGEPPAAAGSTWWSRKGPSPSAAGPVPAAPTPPATPVTGGVNERGLPVRVPMAQLAAVTQSARPAAPSPRHDPDPEAVGGMLSRLYRGVRRAEAEDDTREISLSDDTREMPVPPTGVRSEGDKH</sequence>
<gene>
    <name evidence="9" type="ORF">PVK37_26975</name>
</gene>
<evidence type="ECO:0000256" key="3">
    <source>
        <dbReference type="ARBA" id="ARBA00022553"/>
    </source>
</evidence>
<reference evidence="9 10" key="1">
    <citation type="submission" date="2023-02" db="EMBL/GenBank/DDBJ databases">
        <authorList>
            <person name="Mo P."/>
        </authorList>
    </citation>
    <scope>NUCLEOTIDE SEQUENCE [LARGE SCALE GENOMIC DNA]</scope>
    <source>
        <strain evidence="9 10">HUAS 3</strain>
    </source>
</reference>
<dbReference type="InterPro" id="IPR036890">
    <property type="entry name" value="HATPase_C_sf"/>
</dbReference>
<dbReference type="EMBL" id="CP118615">
    <property type="protein sequence ID" value="WDZ84067.1"/>
    <property type="molecule type" value="Genomic_DNA"/>
</dbReference>
<feature type="region of interest" description="Disordered" evidence="6">
    <location>
        <begin position="681"/>
        <end position="931"/>
    </location>
</feature>
<keyword evidence="4" id="KW-0808">Transferase</keyword>
<feature type="compositionally biased region" description="Low complexity" evidence="6">
    <location>
        <begin position="681"/>
        <end position="697"/>
    </location>
</feature>
<dbReference type="InterPro" id="IPR003594">
    <property type="entry name" value="HATPase_dom"/>
</dbReference>